<evidence type="ECO:0000313" key="2">
    <source>
        <dbReference type="EMBL" id="PZG15839.1"/>
    </source>
</evidence>
<reference evidence="2 3" key="1">
    <citation type="submission" date="2018-01" db="EMBL/GenBank/DDBJ databases">
        <title>Draft genome sequence of Nonomuraea sp. KC333.</title>
        <authorList>
            <person name="Sahin N."/>
            <person name="Saygin H."/>
            <person name="Ay H."/>
        </authorList>
    </citation>
    <scope>NUCLEOTIDE SEQUENCE [LARGE SCALE GENOMIC DNA]</scope>
    <source>
        <strain evidence="2 3">KC333</strain>
    </source>
</reference>
<keyword evidence="1" id="KW-0472">Membrane</keyword>
<dbReference type="Proteomes" id="UP000249304">
    <property type="component" value="Unassembled WGS sequence"/>
</dbReference>
<feature type="transmembrane region" description="Helical" evidence="1">
    <location>
        <begin position="61"/>
        <end position="81"/>
    </location>
</feature>
<dbReference type="EMBL" id="POUD01000096">
    <property type="protein sequence ID" value="PZG15839.1"/>
    <property type="molecule type" value="Genomic_DNA"/>
</dbReference>
<dbReference type="Pfam" id="PF13346">
    <property type="entry name" value="ABC2_membrane_5"/>
    <property type="match status" value="1"/>
</dbReference>
<evidence type="ECO:0000256" key="1">
    <source>
        <dbReference type="SAM" id="Phobius"/>
    </source>
</evidence>
<protein>
    <recommendedName>
        <fullName evidence="4">ABC-2 type transporter domain-containing protein</fullName>
    </recommendedName>
</protein>
<keyword evidence="3" id="KW-1185">Reference proteome</keyword>
<feature type="transmembrane region" description="Helical" evidence="1">
    <location>
        <begin position="137"/>
        <end position="162"/>
    </location>
</feature>
<sequence>MSSWNRRGWTRSSPTWDGADMTPVIRAIRLDLLALRPYRRTLALIPVLAVGVSLYQGDPRVAPAMLLAYLVFGLNYPFALADRFGLDILYAGLGLRRRDVVAARYLTAAVAVLIAGAVGMLLSIVQSAVTGRDLDLSGLLLVTAAVQAGVGVVVGVQFPFYLKFGYMRSKLLSFIPLLLVPVALPVLGSLLPEGALATLERVAAVATASSSAAVAVLLVLAVAALAGSYAVGLRLYTAKDL</sequence>
<name>A0A2W2EG47_9ACTN</name>
<evidence type="ECO:0008006" key="4">
    <source>
        <dbReference type="Google" id="ProtNLM"/>
    </source>
</evidence>
<gene>
    <name evidence="2" type="ORF">C1J01_22855</name>
</gene>
<feature type="transmembrane region" description="Helical" evidence="1">
    <location>
        <begin position="212"/>
        <end position="236"/>
    </location>
</feature>
<evidence type="ECO:0000313" key="3">
    <source>
        <dbReference type="Proteomes" id="UP000249304"/>
    </source>
</evidence>
<dbReference type="InterPro" id="IPR025699">
    <property type="entry name" value="ABC2_memb-like"/>
</dbReference>
<feature type="transmembrane region" description="Helical" evidence="1">
    <location>
        <begin position="102"/>
        <end position="125"/>
    </location>
</feature>
<organism evidence="2 3">
    <name type="scientific">Nonomuraea aridisoli</name>
    <dbReference type="NCBI Taxonomy" id="2070368"/>
    <lineage>
        <taxon>Bacteria</taxon>
        <taxon>Bacillati</taxon>
        <taxon>Actinomycetota</taxon>
        <taxon>Actinomycetes</taxon>
        <taxon>Streptosporangiales</taxon>
        <taxon>Streptosporangiaceae</taxon>
        <taxon>Nonomuraea</taxon>
    </lineage>
</organism>
<comment type="caution">
    <text evidence="2">The sequence shown here is derived from an EMBL/GenBank/DDBJ whole genome shotgun (WGS) entry which is preliminary data.</text>
</comment>
<feature type="transmembrane region" description="Helical" evidence="1">
    <location>
        <begin position="174"/>
        <end position="192"/>
    </location>
</feature>
<proteinExistence type="predicted"/>
<keyword evidence="1" id="KW-1133">Transmembrane helix</keyword>
<keyword evidence="1" id="KW-0812">Transmembrane</keyword>
<accession>A0A2W2EG47</accession>
<dbReference type="AlphaFoldDB" id="A0A2W2EG47"/>